<feature type="active site" description="Charge relay system" evidence="14">
    <location>
        <position position="166"/>
    </location>
</feature>
<protein>
    <recommendedName>
        <fullName evidence="5">Probable periplasmic serine endoprotease DegP-like</fullName>
        <ecNumber evidence="4">3.4.21.107</ecNumber>
    </recommendedName>
    <alternativeName>
        <fullName evidence="13">Protease Do</fullName>
    </alternativeName>
</protein>
<evidence type="ECO:0000256" key="1">
    <source>
        <dbReference type="ARBA" id="ARBA00001772"/>
    </source>
</evidence>
<dbReference type="InterPro" id="IPR036034">
    <property type="entry name" value="PDZ_sf"/>
</dbReference>
<comment type="caution">
    <text evidence="18">The sequence shown here is derived from an EMBL/GenBank/DDBJ whole genome shotgun (WGS) entry which is preliminary data.</text>
</comment>
<evidence type="ECO:0000256" key="13">
    <source>
        <dbReference type="ARBA" id="ARBA00032850"/>
    </source>
</evidence>
<reference evidence="18 19" key="1">
    <citation type="submission" date="2019-02" db="EMBL/GenBank/DDBJ databases">
        <title>Genomic Encyclopedia of Type Strains, Phase IV (KMG-IV): sequencing the most valuable type-strain genomes for metagenomic binning, comparative biology and taxonomic classification.</title>
        <authorList>
            <person name="Goeker M."/>
        </authorList>
    </citation>
    <scope>NUCLEOTIDE SEQUENCE [LARGE SCALE GENOMIC DNA]</scope>
    <source>
        <strain evidence="18 19">DSM 10617</strain>
    </source>
</reference>
<evidence type="ECO:0000256" key="3">
    <source>
        <dbReference type="ARBA" id="ARBA00010541"/>
    </source>
</evidence>
<evidence type="ECO:0000256" key="2">
    <source>
        <dbReference type="ARBA" id="ARBA00004418"/>
    </source>
</evidence>
<feature type="region of interest" description="Disordered" evidence="16">
    <location>
        <begin position="121"/>
        <end position="148"/>
    </location>
</feature>
<accession>A0A4Q7LBB7</accession>
<dbReference type="SUPFAM" id="SSF50494">
    <property type="entry name" value="Trypsin-like serine proteases"/>
    <property type="match status" value="1"/>
</dbReference>
<keyword evidence="9" id="KW-0574">Periplasm</keyword>
<dbReference type="InterPro" id="IPR009003">
    <property type="entry name" value="Peptidase_S1_PA"/>
</dbReference>
<dbReference type="Gene3D" id="2.30.42.10">
    <property type="match status" value="2"/>
</dbReference>
<dbReference type="RefSeq" id="WP_130483472.1">
    <property type="nucleotide sequence ID" value="NZ_SGWV01000012.1"/>
</dbReference>
<evidence type="ECO:0000313" key="18">
    <source>
        <dbReference type="EMBL" id="RZS47447.1"/>
    </source>
</evidence>
<evidence type="ECO:0000256" key="14">
    <source>
        <dbReference type="PIRSR" id="PIRSR611782-1"/>
    </source>
</evidence>
<comment type="subcellular location">
    <subcellularLocation>
        <location evidence="2">Periplasm</location>
    </subcellularLocation>
</comment>
<evidence type="ECO:0000256" key="15">
    <source>
        <dbReference type="PIRSR" id="PIRSR611782-2"/>
    </source>
</evidence>
<name>A0A4Q7LBB7_9BURK</name>
<evidence type="ECO:0000259" key="17">
    <source>
        <dbReference type="PROSITE" id="PS50106"/>
    </source>
</evidence>
<dbReference type="Pfam" id="PF13180">
    <property type="entry name" value="PDZ_2"/>
    <property type="match status" value="1"/>
</dbReference>
<dbReference type="GO" id="GO:0042597">
    <property type="term" value="C:periplasmic space"/>
    <property type="evidence" value="ECO:0007669"/>
    <property type="project" value="UniProtKB-SubCell"/>
</dbReference>
<gene>
    <name evidence="18" type="ORF">EV685_3652</name>
</gene>
<organism evidence="18 19">
    <name type="scientific">Sphaerotilus mobilis</name>
    <dbReference type="NCBI Taxonomy" id="47994"/>
    <lineage>
        <taxon>Bacteria</taxon>
        <taxon>Pseudomonadati</taxon>
        <taxon>Pseudomonadota</taxon>
        <taxon>Betaproteobacteria</taxon>
        <taxon>Burkholderiales</taxon>
        <taxon>Sphaerotilaceae</taxon>
        <taxon>Sphaerotilus</taxon>
    </lineage>
</organism>
<dbReference type="PANTHER" id="PTHR22939">
    <property type="entry name" value="SERINE PROTEASE FAMILY S1C HTRA-RELATED"/>
    <property type="match status" value="1"/>
</dbReference>
<dbReference type="NCBIfam" id="TIGR02037">
    <property type="entry name" value="degP_htrA_DO"/>
    <property type="match status" value="1"/>
</dbReference>
<keyword evidence="8" id="KW-0677">Repeat</keyword>
<dbReference type="PROSITE" id="PS50106">
    <property type="entry name" value="PDZ"/>
    <property type="match status" value="1"/>
</dbReference>
<dbReference type="EMBL" id="SGWV01000012">
    <property type="protein sequence ID" value="RZS47447.1"/>
    <property type="molecule type" value="Genomic_DNA"/>
</dbReference>
<dbReference type="InterPro" id="IPR001940">
    <property type="entry name" value="Peptidase_S1C"/>
</dbReference>
<keyword evidence="7" id="KW-0732">Signal</keyword>
<keyword evidence="12" id="KW-0346">Stress response</keyword>
<keyword evidence="11" id="KW-0720">Serine protease</keyword>
<evidence type="ECO:0000256" key="11">
    <source>
        <dbReference type="ARBA" id="ARBA00022825"/>
    </source>
</evidence>
<dbReference type="SUPFAM" id="SSF50156">
    <property type="entry name" value="PDZ domain-like"/>
    <property type="match status" value="2"/>
</dbReference>
<evidence type="ECO:0000256" key="12">
    <source>
        <dbReference type="ARBA" id="ARBA00023016"/>
    </source>
</evidence>
<proteinExistence type="inferred from homology"/>
<feature type="active site" description="Charge relay system" evidence="14">
    <location>
        <position position="267"/>
    </location>
</feature>
<sequence>MRLEPQRTEVRRPAQRTHAAGLAQAALPRWRAQTRRLFAACSAGLAATLLAVGLVSLPTPALAQAGAVARGLPDFADLVEQVGPAVVNIRTTAKGKTARNGAEGGPDEEMQEFFRRFFGVPVPRQGPRQGPPGQPGQAEEEPQQVPRGVGSGFILSADGFIMTNAHVVEGADEVTVRLTDKREFKARIIGADKRTDVAVLKVEASGLPTVKLGDVNRLRVGEWVIAIGSPFDLDNTVTAGIVSAKARDTGDLLPFIQTDVAINPGNSGGPLINMRGEVVGVNSQIYSRSGGYMGISFAIPIDEARRVADQLRDKGRVVRGRIGVQIGEVTKDVAESLGLGKAAGALVRSVESGSPADKAGLEAGDIVTRFDGKPVEKWNDLPRLVGNTTPGSKSSITVVRRGSTRDLSIVVAELEAEASAKPAVDNSPAPKAGPKPATFGWQGLTLSELSADQRSELKIKGGVKVDAADGAGARAGLREGDILLAVANTDITDLKQFESVTAKLDKSKPINLLFRRGEWAQYVVIRPSK</sequence>
<dbReference type="GO" id="GO:0006508">
    <property type="term" value="P:proteolysis"/>
    <property type="evidence" value="ECO:0007669"/>
    <property type="project" value="UniProtKB-KW"/>
</dbReference>
<dbReference type="Pfam" id="PF13365">
    <property type="entry name" value="Trypsin_2"/>
    <property type="match status" value="1"/>
</dbReference>
<dbReference type="InterPro" id="IPR011782">
    <property type="entry name" value="Pept_S1C_Do"/>
</dbReference>
<evidence type="ECO:0000313" key="19">
    <source>
        <dbReference type="Proteomes" id="UP000293433"/>
    </source>
</evidence>
<evidence type="ECO:0000256" key="9">
    <source>
        <dbReference type="ARBA" id="ARBA00022764"/>
    </source>
</evidence>
<dbReference type="Gene3D" id="2.40.10.120">
    <property type="match status" value="1"/>
</dbReference>
<dbReference type="SMART" id="SM00228">
    <property type="entry name" value="PDZ"/>
    <property type="match status" value="2"/>
</dbReference>
<dbReference type="EC" id="3.4.21.107" evidence="4"/>
<dbReference type="PANTHER" id="PTHR22939:SF130">
    <property type="entry name" value="PERIPLASMIC SERINE ENDOPROTEASE DEGP-LIKE-RELATED"/>
    <property type="match status" value="1"/>
</dbReference>
<evidence type="ECO:0000256" key="10">
    <source>
        <dbReference type="ARBA" id="ARBA00022801"/>
    </source>
</evidence>
<comment type="similarity">
    <text evidence="3">Belongs to the peptidase S1C family.</text>
</comment>
<evidence type="ECO:0000256" key="16">
    <source>
        <dbReference type="SAM" id="MobiDB-lite"/>
    </source>
</evidence>
<feature type="active site" description="Charge relay system" evidence="14">
    <location>
        <position position="196"/>
    </location>
</feature>
<feature type="binding site" evidence="15">
    <location>
        <position position="166"/>
    </location>
    <ligand>
        <name>substrate</name>
    </ligand>
</feature>
<dbReference type="PRINTS" id="PR00834">
    <property type="entry name" value="PROTEASES2C"/>
</dbReference>
<keyword evidence="19" id="KW-1185">Reference proteome</keyword>
<dbReference type="InterPro" id="IPR001478">
    <property type="entry name" value="PDZ"/>
</dbReference>
<evidence type="ECO:0000256" key="5">
    <source>
        <dbReference type="ARBA" id="ARBA00013958"/>
    </source>
</evidence>
<evidence type="ECO:0000256" key="7">
    <source>
        <dbReference type="ARBA" id="ARBA00022729"/>
    </source>
</evidence>
<keyword evidence="10" id="KW-0378">Hydrolase</keyword>
<dbReference type="CDD" id="cd10839">
    <property type="entry name" value="cpPDZ1_DegP-like"/>
    <property type="match status" value="1"/>
</dbReference>
<feature type="binding site" evidence="15">
    <location>
        <position position="196"/>
    </location>
    <ligand>
        <name>substrate</name>
    </ligand>
</feature>
<feature type="binding site" evidence="15">
    <location>
        <begin position="265"/>
        <end position="267"/>
    </location>
    <ligand>
        <name>substrate</name>
    </ligand>
</feature>
<evidence type="ECO:0000256" key="6">
    <source>
        <dbReference type="ARBA" id="ARBA00022670"/>
    </source>
</evidence>
<dbReference type="OrthoDB" id="8520726at2"/>
<dbReference type="Proteomes" id="UP000293433">
    <property type="component" value="Unassembled WGS sequence"/>
</dbReference>
<dbReference type="FunFam" id="2.40.10.120:FF:000007">
    <property type="entry name" value="Periplasmic serine endoprotease DegP-like"/>
    <property type="match status" value="1"/>
</dbReference>
<dbReference type="GO" id="GO:0004252">
    <property type="term" value="F:serine-type endopeptidase activity"/>
    <property type="evidence" value="ECO:0007669"/>
    <property type="project" value="InterPro"/>
</dbReference>
<feature type="domain" description="PDZ" evidence="17">
    <location>
        <begin position="323"/>
        <end position="376"/>
    </location>
</feature>
<evidence type="ECO:0000256" key="4">
    <source>
        <dbReference type="ARBA" id="ARBA00013035"/>
    </source>
</evidence>
<evidence type="ECO:0000256" key="8">
    <source>
        <dbReference type="ARBA" id="ARBA00022737"/>
    </source>
</evidence>
<dbReference type="AlphaFoldDB" id="A0A4Q7LBB7"/>
<keyword evidence="6 18" id="KW-0645">Protease</keyword>
<comment type="catalytic activity">
    <reaction evidence="1">
        <text>Acts on substrates that are at least partially unfolded. The cleavage site P1 residue is normally between a pair of hydrophobic residues, such as Val-|-Val.</text>
        <dbReference type="EC" id="3.4.21.107"/>
    </reaction>
</comment>